<protein>
    <submittedName>
        <fullName evidence="3">Universal stress protein UspA</fullName>
    </submittedName>
    <submittedName>
        <fullName evidence="4">Universal stress protein family</fullName>
    </submittedName>
</protein>
<dbReference type="InterPro" id="IPR006016">
    <property type="entry name" value="UspA"/>
</dbReference>
<dbReference type="InterPro" id="IPR014729">
    <property type="entry name" value="Rossmann-like_a/b/a_fold"/>
</dbReference>
<comment type="similarity">
    <text evidence="1">Belongs to the universal stress protein A family.</text>
</comment>
<feature type="domain" description="UspA" evidence="2">
    <location>
        <begin position="1"/>
        <end position="140"/>
    </location>
</feature>
<dbReference type="AlphaFoldDB" id="A0A0D0RJL2"/>
<gene>
    <name evidence="4" type="ORF">NCTC12195_04610</name>
    <name evidence="3" type="ORF">SGA02_18560</name>
</gene>
<evidence type="ECO:0000313" key="6">
    <source>
        <dbReference type="Proteomes" id="UP000321057"/>
    </source>
</evidence>
<dbReference type="GeneID" id="93844127"/>
<dbReference type="PRINTS" id="PR01438">
    <property type="entry name" value="UNVRSLSTRESS"/>
</dbReference>
<dbReference type="InterPro" id="IPR006015">
    <property type="entry name" value="Universal_stress_UspA"/>
</dbReference>
<dbReference type="EMBL" id="BKAX01000004">
    <property type="protein sequence ID" value="GEQ06028.1"/>
    <property type="molecule type" value="Genomic_DNA"/>
</dbReference>
<dbReference type="PANTHER" id="PTHR46268">
    <property type="entry name" value="STRESS RESPONSE PROTEIN NHAX"/>
    <property type="match status" value="1"/>
</dbReference>
<evidence type="ECO:0000313" key="3">
    <source>
        <dbReference type="EMBL" id="GEQ06028.1"/>
    </source>
</evidence>
<dbReference type="EMBL" id="UHDK01000001">
    <property type="protein sequence ID" value="SUM35081.1"/>
    <property type="molecule type" value="Genomic_DNA"/>
</dbReference>
<evidence type="ECO:0000256" key="1">
    <source>
        <dbReference type="ARBA" id="ARBA00008791"/>
    </source>
</evidence>
<dbReference type="PANTHER" id="PTHR46268:SF6">
    <property type="entry name" value="UNIVERSAL STRESS PROTEIN UP12"/>
    <property type="match status" value="1"/>
</dbReference>
<evidence type="ECO:0000313" key="4">
    <source>
        <dbReference type="EMBL" id="SUM35081.1"/>
    </source>
</evidence>
<dbReference type="CDD" id="cd00293">
    <property type="entry name" value="USP-like"/>
    <property type="match status" value="1"/>
</dbReference>
<proteinExistence type="inferred from homology"/>
<reference evidence="3 6" key="2">
    <citation type="submission" date="2019-07" db="EMBL/GenBank/DDBJ databases">
        <title>Whole genome shotgun sequence of Staphylococcus gallinarum NBRC 109767.</title>
        <authorList>
            <person name="Hosoyama A."/>
            <person name="Uohara A."/>
            <person name="Ohji S."/>
            <person name="Ichikawa N."/>
        </authorList>
    </citation>
    <scope>NUCLEOTIDE SEQUENCE [LARGE SCALE GENOMIC DNA]</scope>
    <source>
        <strain evidence="3 6">NBRC 109767</strain>
    </source>
</reference>
<dbReference type="OrthoDB" id="9777884at2"/>
<accession>A0A0D0RJL2</accession>
<dbReference type="Proteomes" id="UP000255277">
    <property type="component" value="Unassembled WGS sequence"/>
</dbReference>
<dbReference type="Gene3D" id="3.40.50.620">
    <property type="entry name" value="HUPs"/>
    <property type="match status" value="1"/>
</dbReference>
<dbReference type="SUPFAM" id="SSF52402">
    <property type="entry name" value="Adenine nucleotide alpha hydrolases-like"/>
    <property type="match status" value="1"/>
</dbReference>
<sequence length="140" mass="16035">MYKKILVAYDFDNTFNNVPQELVRLTSGSQEAEITVFNVISESELQTSVRYNDIHFEQLAESKGKEIQPFIDDLEKLDLNVTVKFGTGHIRNTILEEIEEHDYEIIVMSNKRAKADIKNVLGNVTHKIANHAHIPVLIIK</sequence>
<dbReference type="Proteomes" id="UP000321057">
    <property type="component" value="Unassembled WGS sequence"/>
</dbReference>
<reference evidence="4 5" key="1">
    <citation type="submission" date="2018-06" db="EMBL/GenBank/DDBJ databases">
        <authorList>
            <consortium name="Pathogen Informatics"/>
            <person name="Doyle S."/>
        </authorList>
    </citation>
    <scope>NUCLEOTIDE SEQUENCE [LARGE SCALE GENOMIC DNA]</scope>
    <source>
        <strain evidence="4 5">NCTC12195</strain>
    </source>
</reference>
<dbReference type="RefSeq" id="WP_042740391.1">
    <property type="nucleotide sequence ID" value="NZ_BKAX01000004.1"/>
</dbReference>
<keyword evidence="6" id="KW-1185">Reference proteome</keyword>
<name>A0A0D0RJL2_STAGA</name>
<evidence type="ECO:0000313" key="5">
    <source>
        <dbReference type="Proteomes" id="UP000255277"/>
    </source>
</evidence>
<evidence type="ECO:0000259" key="2">
    <source>
        <dbReference type="Pfam" id="PF00582"/>
    </source>
</evidence>
<dbReference type="Pfam" id="PF00582">
    <property type="entry name" value="Usp"/>
    <property type="match status" value="1"/>
</dbReference>
<dbReference type="STRING" id="1293.SH09_14980"/>
<organism evidence="4 5">
    <name type="scientific">Staphylococcus gallinarum</name>
    <dbReference type="NCBI Taxonomy" id="1293"/>
    <lineage>
        <taxon>Bacteria</taxon>
        <taxon>Bacillati</taxon>
        <taxon>Bacillota</taxon>
        <taxon>Bacilli</taxon>
        <taxon>Bacillales</taxon>
        <taxon>Staphylococcaceae</taxon>
        <taxon>Staphylococcus</taxon>
    </lineage>
</organism>